<dbReference type="InterPro" id="IPR004860">
    <property type="entry name" value="LAGLIDADG_dom"/>
</dbReference>
<dbReference type="AlphaFoldDB" id="A0A2H0U881"/>
<dbReference type="PROSITE" id="PS50819">
    <property type="entry name" value="INTEIN_ENDONUCLEASE"/>
    <property type="match status" value="1"/>
</dbReference>
<protein>
    <recommendedName>
        <fullName evidence="1">DOD-type homing endonuclease domain-containing protein</fullName>
    </recommendedName>
</protein>
<dbReference type="Proteomes" id="UP000231379">
    <property type="component" value="Unassembled WGS sequence"/>
</dbReference>
<dbReference type="EMBL" id="PFBM01000010">
    <property type="protein sequence ID" value="PIR82613.1"/>
    <property type="molecule type" value="Genomic_DNA"/>
</dbReference>
<dbReference type="GO" id="GO:0016539">
    <property type="term" value="P:intein-mediated protein splicing"/>
    <property type="evidence" value="ECO:0007669"/>
    <property type="project" value="InterPro"/>
</dbReference>
<accession>A0A2H0U881</accession>
<proteinExistence type="predicted"/>
<dbReference type="SUPFAM" id="SSF55608">
    <property type="entry name" value="Homing endonucleases"/>
    <property type="match status" value="2"/>
</dbReference>
<dbReference type="GO" id="GO:0004519">
    <property type="term" value="F:endonuclease activity"/>
    <property type="evidence" value="ECO:0007669"/>
    <property type="project" value="InterPro"/>
</dbReference>
<dbReference type="Gene3D" id="3.10.28.10">
    <property type="entry name" value="Homing endonucleases"/>
    <property type="match status" value="1"/>
</dbReference>
<dbReference type="Pfam" id="PF14528">
    <property type="entry name" value="LAGLIDADG_3"/>
    <property type="match status" value="2"/>
</dbReference>
<dbReference type="InterPro" id="IPR027434">
    <property type="entry name" value="Homing_endonucl"/>
</dbReference>
<gene>
    <name evidence="2" type="ORF">COU20_01470</name>
</gene>
<evidence type="ECO:0000313" key="3">
    <source>
        <dbReference type="Proteomes" id="UP000231379"/>
    </source>
</evidence>
<sequence length="240" mass="27861">MSPMYRAANHDFFERWSPEMAYVLGYFAADGSMIKNKRGAHFIEFCSTDRCLIDSVRRTLSSEHKISIRYRKPPERNVYRLQLGSKKMFQDLIALGYIQNKSKKLRFLNIPRPFVADFVRGYFDGDGNIYFRKHWAKDRGRMKWSFSSQFTSGSKECLEDLHAILLSHGVQKGVVRSKHRNRGYNLVLSHHDSLALYHFIYDTTSAASLHLPRKYSLFSKAIRTLYPNAAVAQFGSSTRL</sequence>
<dbReference type="InterPro" id="IPR006142">
    <property type="entry name" value="INTEIN"/>
</dbReference>
<feature type="domain" description="DOD-type homing endonuclease" evidence="1">
    <location>
        <begin position="23"/>
        <end position="170"/>
    </location>
</feature>
<name>A0A2H0U881_9BACT</name>
<evidence type="ECO:0000259" key="1">
    <source>
        <dbReference type="PROSITE" id="PS50819"/>
    </source>
</evidence>
<evidence type="ECO:0000313" key="2">
    <source>
        <dbReference type="EMBL" id="PIR82613.1"/>
    </source>
</evidence>
<dbReference type="PRINTS" id="PR00379">
    <property type="entry name" value="INTEIN"/>
</dbReference>
<comment type="caution">
    <text evidence="2">The sequence shown here is derived from an EMBL/GenBank/DDBJ whole genome shotgun (WGS) entry which is preliminary data.</text>
</comment>
<organism evidence="2 3">
    <name type="scientific">Candidatus Kaiserbacteria bacterium CG10_big_fil_rev_8_21_14_0_10_59_10</name>
    <dbReference type="NCBI Taxonomy" id="1974612"/>
    <lineage>
        <taxon>Bacteria</taxon>
        <taxon>Candidatus Kaiseribacteriota</taxon>
    </lineage>
</organism>
<reference evidence="3" key="1">
    <citation type="submission" date="2017-09" db="EMBL/GenBank/DDBJ databases">
        <title>Depth-based differentiation of microbial function through sediment-hosted aquifers and enrichment of novel symbionts in the deep terrestrial subsurface.</title>
        <authorList>
            <person name="Probst A.J."/>
            <person name="Ladd B."/>
            <person name="Jarett J.K."/>
            <person name="Geller-Mcgrath D.E."/>
            <person name="Sieber C.M.K."/>
            <person name="Emerson J.B."/>
            <person name="Anantharaman K."/>
            <person name="Thomas B.C."/>
            <person name="Malmstrom R."/>
            <person name="Stieglmeier M."/>
            <person name="Klingl A."/>
            <person name="Woyke T."/>
            <person name="Ryan C.M."/>
            <person name="Banfield J.F."/>
        </authorList>
    </citation>
    <scope>NUCLEOTIDE SEQUENCE [LARGE SCALE GENOMIC DNA]</scope>
</reference>
<dbReference type="InterPro" id="IPR004042">
    <property type="entry name" value="Intein_endonuc_central"/>
</dbReference>